<proteinExistence type="predicted"/>
<reference evidence="1 2" key="1">
    <citation type="journal article" date="2013" name="PLoS ONE">
        <title>Genome-Wide Relatedness of Treponema pedis, from Gingiva and Necrotic Skin Lesions of Pigs, with the Human Oral Pathogen Treponema denticola.</title>
        <authorList>
            <person name="Svartstrom O."/>
            <person name="Mushtaq M."/>
            <person name="Pringle M."/>
            <person name="Segerman B."/>
        </authorList>
    </citation>
    <scope>NUCLEOTIDE SEQUENCE [LARGE SCALE GENOMIC DNA]</scope>
    <source>
        <strain evidence="1">T A4</strain>
    </source>
</reference>
<dbReference type="STRING" id="1291379.TPE_1210"/>
<evidence type="ECO:0000313" key="1">
    <source>
        <dbReference type="EMBL" id="AGT43705.1"/>
    </source>
</evidence>
<keyword evidence="2" id="KW-1185">Reference proteome</keyword>
<name>S5ZU54_9SPIR</name>
<evidence type="ECO:0000313" key="2">
    <source>
        <dbReference type="Proteomes" id="UP000015620"/>
    </source>
</evidence>
<dbReference type="EMBL" id="CP004120">
    <property type="protein sequence ID" value="AGT43705.1"/>
    <property type="molecule type" value="Genomic_DNA"/>
</dbReference>
<dbReference type="AlphaFoldDB" id="S5ZU54"/>
<protein>
    <submittedName>
        <fullName evidence="1">Uncharacterized protein</fullName>
    </submittedName>
</protein>
<accession>S5ZU54</accession>
<dbReference type="KEGG" id="tped:TPE_1210"/>
<dbReference type="Proteomes" id="UP000015620">
    <property type="component" value="Chromosome"/>
</dbReference>
<sequence length="58" mass="6899">MISFQALWNNKPLILPCPSSQYKILKNTLSIFLIRDIKNTLEFFKDTMTVIYKFKKKS</sequence>
<organism evidence="1 2">
    <name type="scientific">Treponema pedis str. T A4</name>
    <dbReference type="NCBI Taxonomy" id="1291379"/>
    <lineage>
        <taxon>Bacteria</taxon>
        <taxon>Pseudomonadati</taxon>
        <taxon>Spirochaetota</taxon>
        <taxon>Spirochaetia</taxon>
        <taxon>Spirochaetales</taxon>
        <taxon>Treponemataceae</taxon>
        <taxon>Treponema</taxon>
    </lineage>
</organism>
<dbReference type="HOGENOM" id="CLU_2977940_0_0_12"/>
<gene>
    <name evidence="1" type="ORF">TPE_1210</name>
</gene>